<feature type="transmembrane region" description="Helical" evidence="1">
    <location>
        <begin position="258"/>
        <end position="276"/>
    </location>
</feature>
<dbReference type="GO" id="GO:0016020">
    <property type="term" value="C:membrane"/>
    <property type="evidence" value="ECO:0007669"/>
    <property type="project" value="TreeGrafter"/>
</dbReference>
<dbReference type="AlphaFoldDB" id="A0A6N9HEG6"/>
<evidence type="ECO:0000256" key="1">
    <source>
        <dbReference type="SAM" id="Phobius"/>
    </source>
</evidence>
<evidence type="ECO:0000313" key="4">
    <source>
        <dbReference type="Proteomes" id="UP000448575"/>
    </source>
</evidence>
<dbReference type="Pfam" id="PF01757">
    <property type="entry name" value="Acyl_transf_3"/>
    <property type="match status" value="1"/>
</dbReference>
<keyword evidence="3" id="KW-0012">Acyltransferase</keyword>
<feature type="transmembrane region" description="Helical" evidence="1">
    <location>
        <begin position="7"/>
        <end position="26"/>
    </location>
</feature>
<name>A0A6N9HEG6_9BURK</name>
<feature type="transmembrane region" description="Helical" evidence="1">
    <location>
        <begin position="224"/>
        <end position="246"/>
    </location>
</feature>
<evidence type="ECO:0000259" key="2">
    <source>
        <dbReference type="Pfam" id="PF01757"/>
    </source>
</evidence>
<feature type="transmembrane region" description="Helical" evidence="1">
    <location>
        <begin position="160"/>
        <end position="178"/>
    </location>
</feature>
<gene>
    <name evidence="3" type="ORF">GTP41_05465</name>
</gene>
<feature type="transmembrane region" description="Helical" evidence="1">
    <location>
        <begin position="128"/>
        <end position="148"/>
    </location>
</feature>
<sequence length="379" mass="42233">MTLEWLQGLRGLAVLGVVLAHARYFLVGTPHGELGKTLFLPGAMGVDLFFLISGFIMVHTTRGAGGLRDTALFAVRRFARVWPAYAVVTLLWIFIDRGGLWFFQDADRLWHLAGSLAFLPQVPGEAPFFGLVFPLAWTLAFEMYFYLVFGISMLAGRLRWFVFASWMLLTLVLLPATHGGATLNIRQYLSFSWGYMQLATNPLIYEFLAGVAIGLLYHQPRIRFGSAAVAWQAVVCSSGFVLWWGWSGVGGFHGPAGWGWPLALMLLALAIASKTVTLTMPRCLVWVGAVSYSMYLTHYLGQVVLTRWLEKHGLHTQSWNEVFLALLLAIPLAAISHRLLERGLGECLREKLVLLVDRWLPAPAVPEPQEVIKMAKITS</sequence>
<dbReference type="InterPro" id="IPR050879">
    <property type="entry name" value="Acyltransferase_3"/>
</dbReference>
<keyword evidence="3" id="KW-0808">Transferase</keyword>
<dbReference type="RefSeq" id="WP_161024554.1">
    <property type="nucleotide sequence ID" value="NZ_WWCJ01000003.1"/>
</dbReference>
<dbReference type="EMBL" id="WWCJ01000003">
    <property type="protein sequence ID" value="MYN01542.1"/>
    <property type="molecule type" value="Genomic_DNA"/>
</dbReference>
<feature type="transmembrane region" description="Helical" evidence="1">
    <location>
        <begin position="198"/>
        <end position="217"/>
    </location>
</feature>
<evidence type="ECO:0000313" key="3">
    <source>
        <dbReference type="EMBL" id="MYN01542.1"/>
    </source>
</evidence>
<feature type="transmembrane region" description="Helical" evidence="1">
    <location>
        <begin position="283"/>
        <end position="302"/>
    </location>
</feature>
<reference evidence="3 4" key="1">
    <citation type="submission" date="2019-12" db="EMBL/GenBank/DDBJ databases">
        <title>Novel species isolated from a subtropical stream in China.</title>
        <authorList>
            <person name="Lu H."/>
        </authorList>
    </citation>
    <scope>NUCLEOTIDE SEQUENCE [LARGE SCALE GENOMIC DNA]</scope>
    <source>
        <strain evidence="3 4">DS3</strain>
    </source>
</reference>
<protein>
    <submittedName>
        <fullName evidence="3">Acyltransferase family protein</fullName>
    </submittedName>
</protein>
<feature type="transmembrane region" description="Helical" evidence="1">
    <location>
        <begin position="322"/>
        <end position="340"/>
    </location>
</feature>
<feature type="transmembrane region" description="Helical" evidence="1">
    <location>
        <begin position="78"/>
        <end position="95"/>
    </location>
</feature>
<dbReference type="PANTHER" id="PTHR23028">
    <property type="entry name" value="ACETYLTRANSFERASE"/>
    <property type="match status" value="1"/>
</dbReference>
<keyword evidence="4" id="KW-1185">Reference proteome</keyword>
<accession>A0A6N9HEG6</accession>
<dbReference type="GO" id="GO:0000271">
    <property type="term" value="P:polysaccharide biosynthetic process"/>
    <property type="evidence" value="ECO:0007669"/>
    <property type="project" value="TreeGrafter"/>
</dbReference>
<keyword evidence="1" id="KW-0812">Transmembrane</keyword>
<dbReference type="GO" id="GO:0016747">
    <property type="term" value="F:acyltransferase activity, transferring groups other than amino-acyl groups"/>
    <property type="evidence" value="ECO:0007669"/>
    <property type="project" value="InterPro"/>
</dbReference>
<feature type="domain" description="Acyltransferase 3" evidence="2">
    <location>
        <begin position="4"/>
        <end position="335"/>
    </location>
</feature>
<dbReference type="InterPro" id="IPR002656">
    <property type="entry name" value="Acyl_transf_3_dom"/>
</dbReference>
<dbReference type="PANTHER" id="PTHR23028:SF131">
    <property type="entry name" value="BLR2367 PROTEIN"/>
    <property type="match status" value="1"/>
</dbReference>
<dbReference type="Proteomes" id="UP000448575">
    <property type="component" value="Unassembled WGS sequence"/>
</dbReference>
<keyword evidence="1" id="KW-0472">Membrane</keyword>
<comment type="caution">
    <text evidence="3">The sequence shown here is derived from an EMBL/GenBank/DDBJ whole genome shotgun (WGS) entry which is preliminary data.</text>
</comment>
<proteinExistence type="predicted"/>
<feature type="transmembrane region" description="Helical" evidence="1">
    <location>
        <begin position="38"/>
        <end position="58"/>
    </location>
</feature>
<keyword evidence="1" id="KW-1133">Transmembrane helix</keyword>
<organism evidence="3 4">
    <name type="scientific">Pseudoduganella guangdongensis</name>
    <dbReference type="NCBI Taxonomy" id="2692179"/>
    <lineage>
        <taxon>Bacteria</taxon>
        <taxon>Pseudomonadati</taxon>
        <taxon>Pseudomonadota</taxon>
        <taxon>Betaproteobacteria</taxon>
        <taxon>Burkholderiales</taxon>
        <taxon>Oxalobacteraceae</taxon>
        <taxon>Telluria group</taxon>
        <taxon>Pseudoduganella</taxon>
    </lineage>
</organism>